<dbReference type="EMBL" id="UYSG01000103">
    <property type="protein sequence ID" value="VDL17659.1"/>
    <property type="molecule type" value="Genomic_DNA"/>
</dbReference>
<dbReference type="Proteomes" id="UP000321570">
    <property type="component" value="Unassembled WGS sequence"/>
</dbReference>
<dbReference type="Pfam" id="PF00642">
    <property type="entry name" value="zf-CCCH"/>
    <property type="match status" value="1"/>
</dbReference>
<feature type="compositionally biased region" description="Polar residues" evidence="7">
    <location>
        <begin position="492"/>
        <end position="504"/>
    </location>
</feature>
<dbReference type="InterPro" id="IPR045124">
    <property type="entry name" value="Su(sable)-like"/>
</dbReference>
<keyword evidence="5 6" id="KW-0862">Zinc</keyword>
<feature type="domain" description="C3H1-type" evidence="8">
    <location>
        <begin position="122"/>
        <end position="149"/>
    </location>
</feature>
<dbReference type="Proteomes" id="UP000274504">
    <property type="component" value="Unassembled WGS sequence"/>
</dbReference>
<dbReference type="GO" id="GO:0005634">
    <property type="term" value="C:nucleus"/>
    <property type="evidence" value="ECO:0007669"/>
    <property type="project" value="TreeGrafter"/>
</dbReference>
<feature type="zinc finger region" description="C3H1-type" evidence="6">
    <location>
        <begin position="151"/>
        <end position="178"/>
    </location>
</feature>
<keyword evidence="12" id="KW-1185">Reference proteome</keyword>
<feature type="compositionally biased region" description="Basic and acidic residues" evidence="7">
    <location>
        <begin position="546"/>
        <end position="558"/>
    </location>
</feature>
<feature type="region of interest" description="Disordered" evidence="7">
    <location>
        <begin position="492"/>
        <end position="515"/>
    </location>
</feature>
<gene>
    <name evidence="9" type="ORF">HDID_LOCUS726</name>
    <name evidence="10" type="ORF">WMSIL1_LOCUS8407</name>
</gene>
<dbReference type="SMART" id="SM00356">
    <property type="entry name" value="ZnF_C3H1"/>
    <property type="match status" value="3"/>
</dbReference>
<evidence type="ECO:0000256" key="3">
    <source>
        <dbReference type="ARBA" id="ARBA00022737"/>
    </source>
</evidence>
<feature type="compositionally biased region" description="Basic residues" evidence="7">
    <location>
        <begin position="82"/>
        <end position="94"/>
    </location>
</feature>
<proteinExistence type="predicted"/>
<dbReference type="Gene3D" id="4.10.1000.10">
    <property type="entry name" value="Zinc finger, CCCH-type"/>
    <property type="match status" value="1"/>
</dbReference>
<dbReference type="PROSITE" id="PS50103">
    <property type="entry name" value="ZF_C3H1"/>
    <property type="match status" value="3"/>
</dbReference>
<keyword evidence="4 6" id="KW-0863">Zinc-finger</keyword>
<dbReference type="InterPro" id="IPR054361">
    <property type="entry name" value="Znf-CCCH_ZC3H4/6/8"/>
</dbReference>
<feature type="zinc finger region" description="C3H1-type" evidence="6">
    <location>
        <begin position="179"/>
        <end position="202"/>
    </location>
</feature>
<dbReference type="InterPro" id="IPR000571">
    <property type="entry name" value="Znf_CCCH"/>
</dbReference>
<feature type="compositionally biased region" description="Acidic residues" evidence="7">
    <location>
        <begin position="1"/>
        <end position="20"/>
    </location>
</feature>
<evidence type="ECO:0000313" key="13">
    <source>
        <dbReference type="WBParaSite" id="HDID_0000072501-mRNA-1"/>
    </source>
</evidence>
<evidence type="ECO:0000256" key="4">
    <source>
        <dbReference type="ARBA" id="ARBA00022771"/>
    </source>
</evidence>
<dbReference type="Pfam" id="PF22623">
    <property type="entry name" value="zf-CCCH_9"/>
    <property type="match status" value="1"/>
</dbReference>
<dbReference type="GO" id="GO:0003723">
    <property type="term" value="F:RNA binding"/>
    <property type="evidence" value="ECO:0007669"/>
    <property type="project" value="InterPro"/>
</dbReference>
<keyword evidence="3" id="KW-0677">Repeat</keyword>
<reference evidence="10 12" key="3">
    <citation type="submission" date="2019-07" db="EMBL/GenBank/DDBJ databases">
        <authorList>
            <person name="Jastrzebski P J."/>
            <person name="Paukszto L."/>
            <person name="Jastrzebski P J."/>
        </authorList>
    </citation>
    <scope>NUCLEOTIDE SEQUENCE [LARGE SCALE GENOMIC DNA]</scope>
    <source>
        <strain evidence="10 12">WMS-il1</strain>
    </source>
</reference>
<dbReference type="WBParaSite" id="HDID_0000072501-mRNA-1">
    <property type="protein sequence ID" value="HDID_0000072501-mRNA-1"/>
    <property type="gene ID" value="HDID_0000072501"/>
</dbReference>
<dbReference type="EMBL" id="CABIJS010000333">
    <property type="protein sequence ID" value="VUZ49461.1"/>
    <property type="molecule type" value="Genomic_DNA"/>
</dbReference>
<evidence type="ECO:0000256" key="1">
    <source>
        <dbReference type="ARBA" id="ARBA00022553"/>
    </source>
</evidence>
<feature type="domain" description="C3H1-type" evidence="8">
    <location>
        <begin position="179"/>
        <end position="202"/>
    </location>
</feature>
<dbReference type="GO" id="GO:0045892">
    <property type="term" value="P:negative regulation of DNA-templated transcription"/>
    <property type="evidence" value="ECO:0007669"/>
    <property type="project" value="InterPro"/>
</dbReference>
<name>A0A0R3S937_HYMDI</name>
<dbReference type="SUPFAM" id="SSF90229">
    <property type="entry name" value="CCCH zinc finger"/>
    <property type="match status" value="3"/>
</dbReference>
<dbReference type="Pfam" id="PF18345">
    <property type="entry name" value="zf_CCCH_4"/>
    <property type="match status" value="1"/>
</dbReference>
<feature type="compositionally biased region" description="Basic and acidic residues" evidence="7">
    <location>
        <begin position="50"/>
        <end position="65"/>
    </location>
</feature>
<dbReference type="InterPro" id="IPR036855">
    <property type="entry name" value="Znf_CCCH_sf"/>
</dbReference>
<reference evidence="13" key="1">
    <citation type="submission" date="2017-02" db="UniProtKB">
        <authorList>
            <consortium name="WormBaseParasite"/>
        </authorList>
    </citation>
    <scope>IDENTIFICATION</scope>
</reference>
<evidence type="ECO:0000256" key="6">
    <source>
        <dbReference type="PROSITE-ProRule" id="PRU00723"/>
    </source>
</evidence>
<keyword evidence="1" id="KW-0597">Phosphoprotein</keyword>
<dbReference type="AlphaFoldDB" id="A0A0R3S937"/>
<evidence type="ECO:0000313" key="10">
    <source>
        <dbReference type="EMBL" id="VUZ49461.1"/>
    </source>
</evidence>
<dbReference type="STRING" id="6216.A0A0R3S937"/>
<feature type="compositionally biased region" description="Pro residues" evidence="7">
    <location>
        <begin position="299"/>
        <end position="308"/>
    </location>
</feature>
<evidence type="ECO:0000313" key="12">
    <source>
        <dbReference type="Proteomes" id="UP000321570"/>
    </source>
</evidence>
<dbReference type="PANTHER" id="PTHR13119:SF12">
    <property type="entry name" value="PROTEIN SUPPRESSOR OF SABLE"/>
    <property type="match status" value="1"/>
</dbReference>
<organism evidence="13">
    <name type="scientific">Hymenolepis diminuta</name>
    <name type="common">Rat tapeworm</name>
    <dbReference type="NCBI Taxonomy" id="6216"/>
    <lineage>
        <taxon>Eukaryota</taxon>
        <taxon>Metazoa</taxon>
        <taxon>Spiralia</taxon>
        <taxon>Lophotrochozoa</taxon>
        <taxon>Platyhelminthes</taxon>
        <taxon>Cestoda</taxon>
        <taxon>Eucestoda</taxon>
        <taxon>Cyclophyllidea</taxon>
        <taxon>Hymenolepididae</taxon>
        <taxon>Hymenolepis</taxon>
    </lineage>
</organism>
<evidence type="ECO:0000259" key="8">
    <source>
        <dbReference type="PROSITE" id="PS50103"/>
    </source>
</evidence>
<feature type="domain" description="C3H1-type" evidence="8">
    <location>
        <begin position="151"/>
        <end position="178"/>
    </location>
</feature>
<dbReference type="GO" id="GO:0008270">
    <property type="term" value="F:zinc ion binding"/>
    <property type="evidence" value="ECO:0007669"/>
    <property type="project" value="UniProtKB-KW"/>
</dbReference>
<sequence length="593" mass="66925">MSSDPDYEEGEVNDLSDFDDGNVGSSEAHSPLGSRFYGDSLSNRARGRNNNRDKYRCLDTRHVDLGRGSPVEYTFDGEPSLRHRTLSRGSHAKSVRQSPGSNRKRKRREQDANANERPPSKKKERLKCRFYMEGRCQKGSECPYSHDFIPAKKKDLCKFYAAGSCSKGPACPFMHNEFPCKFFHLKNNCYHGNTCKFSHAPLSPDSRAMLEKYVEEIEKKKSSAIEDPSLQGEFQSEYPNNTSSLPITEPNGDVDYRQMMPSGSPGTPNGSQPPHFYHGPGPRPPFESHFYRSYGDRPPQLPPRGFGPPLPFRGSYQPPPYGYRPGLSPYPHARGPHMLSGNRLPPRHRFPYPTQRFRPPQFNNDEGEFYNVPSIQDDVYRQDQPNPNPRKDQEEHSKSFDVSPPPQGPSMIDQLDIPEMTVSKDNIVYTSSDELGIREAVATFCWRLIPIEIDLSKRQKLPPSAANAAPNDPRLKVRPQLPVLINIPSVVSTETKQTEQSVSQPERRKRPKLELNECANPLLTAGMTKPSSTPVAYSRILDPRLIKRQQIEPEKPKSVETPSTTTATNNNDDDDDPSLTPKPLRLALSPPMQ</sequence>
<feature type="compositionally biased region" description="Basic and acidic residues" evidence="7">
    <location>
        <begin position="389"/>
        <end position="399"/>
    </location>
</feature>
<protein>
    <submittedName>
        <fullName evidence="13">Zinc finger CCCH domain-containing protein 6</fullName>
    </submittedName>
</protein>
<feature type="compositionally biased region" description="Polar residues" evidence="7">
    <location>
        <begin position="232"/>
        <end position="246"/>
    </location>
</feature>
<feature type="region of interest" description="Disordered" evidence="7">
    <location>
        <begin position="228"/>
        <end position="308"/>
    </location>
</feature>
<feature type="region of interest" description="Disordered" evidence="7">
    <location>
        <begin position="1"/>
        <end position="124"/>
    </location>
</feature>
<feature type="region of interest" description="Disordered" evidence="7">
    <location>
        <begin position="354"/>
        <end position="413"/>
    </location>
</feature>
<evidence type="ECO:0000313" key="11">
    <source>
        <dbReference type="Proteomes" id="UP000274504"/>
    </source>
</evidence>
<dbReference type="PANTHER" id="PTHR13119">
    <property type="entry name" value="ZINC FINGER CCCH DOMAIN-CONTAINING PROTEI"/>
    <property type="match status" value="1"/>
</dbReference>
<feature type="region of interest" description="Disordered" evidence="7">
    <location>
        <begin position="546"/>
        <end position="593"/>
    </location>
</feature>
<feature type="compositionally biased region" description="Low complexity" evidence="7">
    <location>
        <begin position="561"/>
        <end position="570"/>
    </location>
</feature>
<feature type="zinc finger region" description="C3H1-type" evidence="6">
    <location>
        <begin position="122"/>
        <end position="149"/>
    </location>
</feature>
<evidence type="ECO:0000256" key="2">
    <source>
        <dbReference type="ARBA" id="ARBA00022723"/>
    </source>
</evidence>
<dbReference type="OrthoDB" id="411372at2759"/>
<keyword evidence="2 6" id="KW-0479">Metal-binding</keyword>
<evidence type="ECO:0000313" key="9">
    <source>
        <dbReference type="EMBL" id="VDL17659.1"/>
    </source>
</evidence>
<reference evidence="9 11" key="2">
    <citation type="submission" date="2018-11" db="EMBL/GenBank/DDBJ databases">
        <authorList>
            <consortium name="Pathogen Informatics"/>
        </authorList>
    </citation>
    <scope>NUCLEOTIDE SEQUENCE [LARGE SCALE GENOMIC DNA]</scope>
</reference>
<accession>A0A0R3S937</accession>
<evidence type="ECO:0000256" key="5">
    <source>
        <dbReference type="ARBA" id="ARBA00022833"/>
    </source>
</evidence>
<evidence type="ECO:0000256" key="7">
    <source>
        <dbReference type="SAM" id="MobiDB-lite"/>
    </source>
</evidence>